<dbReference type="EMBL" id="QASN01000020">
    <property type="protein sequence ID" value="PTU73470.1"/>
    <property type="molecule type" value="Genomic_DNA"/>
</dbReference>
<name>A0A2T5P6V6_9PSED</name>
<evidence type="ECO:0008006" key="5">
    <source>
        <dbReference type="Google" id="ProtNLM"/>
    </source>
</evidence>
<reference evidence="3 4" key="1">
    <citation type="submission" date="2018-04" db="EMBL/GenBank/DDBJ databases">
        <title>Pseudomonas sp. nov., isolated from mangrove soil.</title>
        <authorList>
            <person name="Chen C."/>
        </authorList>
    </citation>
    <scope>NUCLEOTIDE SEQUENCE [LARGE SCALE GENOMIC DNA]</scope>
    <source>
        <strain evidence="3 4">TC-11</strain>
    </source>
</reference>
<evidence type="ECO:0000313" key="3">
    <source>
        <dbReference type="EMBL" id="PTU73470.1"/>
    </source>
</evidence>
<comment type="caution">
    <text evidence="3">The sequence shown here is derived from an EMBL/GenBank/DDBJ whole genome shotgun (WGS) entry which is preliminary data.</text>
</comment>
<evidence type="ECO:0000256" key="1">
    <source>
        <dbReference type="SAM" id="MobiDB-lite"/>
    </source>
</evidence>
<evidence type="ECO:0000256" key="2">
    <source>
        <dbReference type="SAM" id="SignalP"/>
    </source>
</evidence>
<dbReference type="Proteomes" id="UP000244064">
    <property type="component" value="Unassembled WGS sequence"/>
</dbReference>
<feature type="signal peptide" evidence="2">
    <location>
        <begin position="1"/>
        <end position="20"/>
    </location>
</feature>
<protein>
    <recommendedName>
        <fullName evidence="5">CSLREA domain-containing protein</fullName>
    </recommendedName>
</protein>
<evidence type="ECO:0000313" key="4">
    <source>
        <dbReference type="Proteomes" id="UP000244064"/>
    </source>
</evidence>
<dbReference type="OrthoDB" id="6772040at2"/>
<dbReference type="AlphaFoldDB" id="A0A2T5P6V6"/>
<sequence length="452" mass="47655">MNTVRELLLCALCLTPAAHALEINVSRTDDRFDGVCDSDCSLREAVALANATPGSHRIRLAAGHYLLEQPAQGLEDEDVRHGDLDLFGQLTIVGAADYPEITLEASRIDGGALDRLFDVHPGARLRLEKLRLENGLHPRQGGAIRNRGRLQVEQVTFLLNRVEGATAHARGGAVANQGALLVRHSLFSENAVRTAGSSWALGGAIHNSGVLVLRDSAAASNHAAHGRDGEGRNSAGADIYNLGLASLARCTLGGYTERGIGGALNNEHHGVVQMSNCTVRTGRTGASLDSSIIGNGTLGLYPDSTPFMRLVHVTVAWSQGGYALDNRGLMQVRNSLVFSGYNPETQRYQGCRSQGPGARFEARGLLLSEGIGNCLADLPPVANETIFTEVLDQVAFHGSIAPSYEPLPGSPAVDAGVGGCASQDQRGAARPQDGDGDGIARCDLGAHERSAR</sequence>
<organism evidence="3 4">
    <name type="scientific">Pseudomonas mangrovi</name>
    <dbReference type="NCBI Taxonomy" id="2161748"/>
    <lineage>
        <taxon>Bacteria</taxon>
        <taxon>Pseudomonadati</taxon>
        <taxon>Pseudomonadota</taxon>
        <taxon>Gammaproteobacteria</taxon>
        <taxon>Pseudomonadales</taxon>
        <taxon>Pseudomonadaceae</taxon>
        <taxon>Pseudomonas</taxon>
    </lineage>
</organism>
<dbReference type="InterPro" id="IPR059226">
    <property type="entry name" value="Choice_anch_Q_dom"/>
</dbReference>
<gene>
    <name evidence="3" type="ORF">DBO85_14175</name>
</gene>
<dbReference type="RefSeq" id="WP_108107916.1">
    <property type="nucleotide sequence ID" value="NZ_QASN01000020.1"/>
</dbReference>
<feature type="region of interest" description="Disordered" evidence="1">
    <location>
        <begin position="414"/>
        <end position="452"/>
    </location>
</feature>
<keyword evidence="2" id="KW-0732">Signal</keyword>
<accession>A0A2T5P6V6</accession>
<dbReference type="SUPFAM" id="SSF51126">
    <property type="entry name" value="Pectin lyase-like"/>
    <property type="match status" value="1"/>
</dbReference>
<keyword evidence="4" id="KW-1185">Reference proteome</keyword>
<proteinExistence type="predicted"/>
<feature type="compositionally biased region" description="Basic and acidic residues" evidence="1">
    <location>
        <begin position="438"/>
        <end position="452"/>
    </location>
</feature>
<dbReference type="InterPro" id="IPR011050">
    <property type="entry name" value="Pectin_lyase_fold/virulence"/>
</dbReference>
<dbReference type="NCBIfam" id="NF041518">
    <property type="entry name" value="choice_anch_Q"/>
    <property type="match status" value="1"/>
</dbReference>
<feature type="chain" id="PRO_5015681216" description="CSLREA domain-containing protein" evidence="2">
    <location>
        <begin position="21"/>
        <end position="452"/>
    </location>
</feature>